<dbReference type="RefSeq" id="XP_040703880.1">
    <property type="nucleotide sequence ID" value="XM_040852607.1"/>
</dbReference>
<feature type="transmembrane region" description="Helical" evidence="1">
    <location>
        <begin position="68"/>
        <end position="85"/>
    </location>
</feature>
<keyword evidence="2" id="KW-0732">Signal</keyword>
<evidence type="ECO:0000313" key="3">
    <source>
        <dbReference type="EMBL" id="OJJ60074.1"/>
    </source>
</evidence>
<accession>A0A1L9TKW1</accession>
<dbReference type="VEuPathDB" id="FungiDB:ASPSYDRAFT_921112"/>
<gene>
    <name evidence="3" type="ORF">ASPSYDRAFT_921112</name>
</gene>
<proteinExistence type="predicted"/>
<evidence type="ECO:0000256" key="2">
    <source>
        <dbReference type="SAM" id="SignalP"/>
    </source>
</evidence>
<organism evidence="3 4">
    <name type="scientific">Aspergillus sydowii CBS 593.65</name>
    <dbReference type="NCBI Taxonomy" id="1036612"/>
    <lineage>
        <taxon>Eukaryota</taxon>
        <taxon>Fungi</taxon>
        <taxon>Dikarya</taxon>
        <taxon>Ascomycota</taxon>
        <taxon>Pezizomycotina</taxon>
        <taxon>Eurotiomycetes</taxon>
        <taxon>Eurotiomycetidae</taxon>
        <taxon>Eurotiales</taxon>
        <taxon>Aspergillaceae</taxon>
        <taxon>Aspergillus</taxon>
        <taxon>Aspergillus subgen. Nidulantes</taxon>
    </lineage>
</organism>
<sequence>MALLFAITFMLTASGIRAADLGPPANHPRYISFIEDLVLALMVRGSMLRQMDEQPDVASALMANYGSGFYFLCFCSLCLFLHILGRCRQALSGSQWAGTCIAGCAYTSLPVHNIELQFTIYGLHSKTKSGKSIQSPSGTLRHFQAHKL</sequence>
<evidence type="ECO:0000313" key="4">
    <source>
        <dbReference type="Proteomes" id="UP000184356"/>
    </source>
</evidence>
<keyword evidence="4" id="KW-1185">Reference proteome</keyword>
<feature type="signal peptide" evidence="2">
    <location>
        <begin position="1"/>
        <end position="18"/>
    </location>
</feature>
<keyword evidence="1" id="KW-0472">Membrane</keyword>
<dbReference type="Proteomes" id="UP000184356">
    <property type="component" value="Unassembled WGS sequence"/>
</dbReference>
<name>A0A1L9TKW1_9EURO</name>
<dbReference type="AlphaFoldDB" id="A0A1L9TKW1"/>
<keyword evidence="1" id="KW-0812">Transmembrane</keyword>
<reference evidence="4" key="1">
    <citation type="journal article" date="2017" name="Genome Biol.">
        <title>Comparative genomics reveals high biological diversity and specific adaptations in the industrially and medically important fungal genus Aspergillus.</title>
        <authorList>
            <person name="de Vries R.P."/>
            <person name="Riley R."/>
            <person name="Wiebenga A."/>
            <person name="Aguilar-Osorio G."/>
            <person name="Amillis S."/>
            <person name="Uchima C.A."/>
            <person name="Anderluh G."/>
            <person name="Asadollahi M."/>
            <person name="Askin M."/>
            <person name="Barry K."/>
            <person name="Battaglia E."/>
            <person name="Bayram O."/>
            <person name="Benocci T."/>
            <person name="Braus-Stromeyer S.A."/>
            <person name="Caldana C."/>
            <person name="Canovas D."/>
            <person name="Cerqueira G.C."/>
            <person name="Chen F."/>
            <person name="Chen W."/>
            <person name="Choi C."/>
            <person name="Clum A."/>
            <person name="Dos Santos R.A."/>
            <person name="Damasio A.R."/>
            <person name="Diallinas G."/>
            <person name="Emri T."/>
            <person name="Fekete E."/>
            <person name="Flipphi M."/>
            <person name="Freyberg S."/>
            <person name="Gallo A."/>
            <person name="Gournas C."/>
            <person name="Habgood R."/>
            <person name="Hainaut M."/>
            <person name="Harispe M.L."/>
            <person name="Henrissat B."/>
            <person name="Hilden K.S."/>
            <person name="Hope R."/>
            <person name="Hossain A."/>
            <person name="Karabika E."/>
            <person name="Karaffa L."/>
            <person name="Karanyi Z."/>
            <person name="Krasevec N."/>
            <person name="Kuo A."/>
            <person name="Kusch H."/>
            <person name="LaButti K."/>
            <person name="Lagendijk E.L."/>
            <person name="Lapidus A."/>
            <person name="Levasseur A."/>
            <person name="Lindquist E."/>
            <person name="Lipzen A."/>
            <person name="Logrieco A.F."/>
            <person name="MacCabe A."/>
            <person name="Maekelae M.R."/>
            <person name="Malavazi I."/>
            <person name="Melin P."/>
            <person name="Meyer V."/>
            <person name="Mielnichuk N."/>
            <person name="Miskei M."/>
            <person name="Molnar A.P."/>
            <person name="Mule G."/>
            <person name="Ngan C.Y."/>
            <person name="Orejas M."/>
            <person name="Orosz E."/>
            <person name="Ouedraogo J.P."/>
            <person name="Overkamp K.M."/>
            <person name="Park H.-S."/>
            <person name="Perrone G."/>
            <person name="Piumi F."/>
            <person name="Punt P.J."/>
            <person name="Ram A.F."/>
            <person name="Ramon A."/>
            <person name="Rauscher S."/>
            <person name="Record E."/>
            <person name="Riano-Pachon D.M."/>
            <person name="Robert V."/>
            <person name="Roehrig J."/>
            <person name="Ruller R."/>
            <person name="Salamov A."/>
            <person name="Salih N.S."/>
            <person name="Samson R.A."/>
            <person name="Sandor E."/>
            <person name="Sanguinetti M."/>
            <person name="Schuetze T."/>
            <person name="Sepcic K."/>
            <person name="Shelest E."/>
            <person name="Sherlock G."/>
            <person name="Sophianopoulou V."/>
            <person name="Squina F.M."/>
            <person name="Sun H."/>
            <person name="Susca A."/>
            <person name="Todd R.B."/>
            <person name="Tsang A."/>
            <person name="Unkles S.E."/>
            <person name="van de Wiele N."/>
            <person name="van Rossen-Uffink D."/>
            <person name="Oliveira J.V."/>
            <person name="Vesth T.C."/>
            <person name="Visser J."/>
            <person name="Yu J.-H."/>
            <person name="Zhou M."/>
            <person name="Andersen M.R."/>
            <person name="Archer D.B."/>
            <person name="Baker S.E."/>
            <person name="Benoit I."/>
            <person name="Brakhage A.A."/>
            <person name="Braus G.H."/>
            <person name="Fischer R."/>
            <person name="Frisvad J.C."/>
            <person name="Goldman G.H."/>
            <person name="Houbraken J."/>
            <person name="Oakley B."/>
            <person name="Pocsi I."/>
            <person name="Scazzocchio C."/>
            <person name="Seiboth B."/>
            <person name="vanKuyk P.A."/>
            <person name="Wortman J."/>
            <person name="Dyer P.S."/>
            <person name="Grigoriev I.V."/>
        </authorList>
    </citation>
    <scope>NUCLEOTIDE SEQUENCE [LARGE SCALE GENOMIC DNA]</scope>
    <source>
        <strain evidence="4">CBS 593.65</strain>
    </source>
</reference>
<dbReference type="GeneID" id="63768680"/>
<feature type="chain" id="PRO_5012657075" evidence="2">
    <location>
        <begin position="19"/>
        <end position="148"/>
    </location>
</feature>
<dbReference type="EMBL" id="KV878585">
    <property type="protein sequence ID" value="OJJ60074.1"/>
    <property type="molecule type" value="Genomic_DNA"/>
</dbReference>
<protein>
    <submittedName>
        <fullName evidence="3">Uncharacterized protein</fullName>
    </submittedName>
</protein>
<keyword evidence="1" id="KW-1133">Transmembrane helix</keyword>
<evidence type="ECO:0000256" key="1">
    <source>
        <dbReference type="SAM" id="Phobius"/>
    </source>
</evidence>